<dbReference type="EMBL" id="NCKV01031442">
    <property type="protein sequence ID" value="RWS18996.1"/>
    <property type="molecule type" value="Genomic_DNA"/>
</dbReference>
<name>A0A443RUI3_9ACAR</name>
<dbReference type="VEuPathDB" id="VectorBase:LDEU013044"/>
<keyword evidence="3 5" id="KW-0238">DNA-binding</keyword>
<gene>
    <name evidence="7" type="ORF">B4U80_14520</name>
</gene>
<dbReference type="AlphaFoldDB" id="A0A443RUI3"/>
<feature type="domain" description="DM" evidence="6">
    <location>
        <begin position="10"/>
        <end position="57"/>
    </location>
</feature>
<feature type="DNA-binding region" description="DM" evidence="5">
    <location>
        <begin position="10"/>
        <end position="57"/>
    </location>
</feature>
<sequence length="59" mass="6715">MEGTVKNTSCLKCRGHGCDVSMEGHRHVCPYRNCLCANCSAIDNRKDWMGRDEANRKKK</sequence>
<dbReference type="Proteomes" id="UP000288716">
    <property type="component" value="Unassembled WGS sequence"/>
</dbReference>
<evidence type="ECO:0000313" key="7">
    <source>
        <dbReference type="EMBL" id="RWS18996.1"/>
    </source>
</evidence>
<evidence type="ECO:0000256" key="2">
    <source>
        <dbReference type="ARBA" id="ARBA00022833"/>
    </source>
</evidence>
<dbReference type="GO" id="GO:0046872">
    <property type="term" value="F:metal ion binding"/>
    <property type="evidence" value="ECO:0007669"/>
    <property type="project" value="UniProtKB-KW"/>
</dbReference>
<dbReference type="Gene3D" id="4.10.1040.10">
    <property type="entry name" value="DM DNA-binding domain"/>
    <property type="match status" value="1"/>
</dbReference>
<organism evidence="7 8">
    <name type="scientific">Leptotrombidium deliense</name>
    <dbReference type="NCBI Taxonomy" id="299467"/>
    <lineage>
        <taxon>Eukaryota</taxon>
        <taxon>Metazoa</taxon>
        <taxon>Ecdysozoa</taxon>
        <taxon>Arthropoda</taxon>
        <taxon>Chelicerata</taxon>
        <taxon>Arachnida</taxon>
        <taxon>Acari</taxon>
        <taxon>Acariformes</taxon>
        <taxon>Trombidiformes</taxon>
        <taxon>Prostigmata</taxon>
        <taxon>Anystina</taxon>
        <taxon>Parasitengona</taxon>
        <taxon>Trombiculoidea</taxon>
        <taxon>Trombiculidae</taxon>
        <taxon>Leptotrombidium</taxon>
    </lineage>
</organism>
<dbReference type="InterPro" id="IPR001275">
    <property type="entry name" value="DM_DNA-bd"/>
</dbReference>
<evidence type="ECO:0000256" key="3">
    <source>
        <dbReference type="ARBA" id="ARBA00023125"/>
    </source>
</evidence>
<dbReference type="OrthoDB" id="6162476at2759"/>
<keyword evidence="1 5" id="KW-0479">Metal-binding</keyword>
<dbReference type="PROSITE" id="PS40000">
    <property type="entry name" value="DM_1"/>
    <property type="match status" value="1"/>
</dbReference>
<dbReference type="GO" id="GO:0005634">
    <property type="term" value="C:nucleus"/>
    <property type="evidence" value="ECO:0007669"/>
    <property type="project" value="UniProtKB-SubCell"/>
</dbReference>
<dbReference type="Pfam" id="PF00751">
    <property type="entry name" value="DM"/>
    <property type="match status" value="1"/>
</dbReference>
<evidence type="ECO:0000256" key="5">
    <source>
        <dbReference type="PROSITE-ProRule" id="PRU00070"/>
    </source>
</evidence>
<keyword evidence="8" id="KW-1185">Reference proteome</keyword>
<evidence type="ECO:0000256" key="1">
    <source>
        <dbReference type="ARBA" id="ARBA00022723"/>
    </source>
</evidence>
<comment type="caution">
    <text evidence="7">The sequence shown here is derived from an EMBL/GenBank/DDBJ whole genome shotgun (WGS) entry which is preliminary data.</text>
</comment>
<keyword evidence="2 5" id="KW-0862">Zinc</keyword>
<dbReference type="InterPro" id="IPR036407">
    <property type="entry name" value="DM_DNA-bd_sf"/>
</dbReference>
<protein>
    <recommendedName>
        <fullName evidence="6">DM domain-containing protein</fullName>
    </recommendedName>
</protein>
<dbReference type="SUPFAM" id="SSF82927">
    <property type="entry name" value="Cysteine-rich DNA binding domain, (DM domain)"/>
    <property type="match status" value="1"/>
</dbReference>
<evidence type="ECO:0000256" key="4">
    <source>
        <dbReference type="ARBA" id="ARBA00023242"/>
    </source>
</evidence>
<evidence type="ECO:0000259" key="6">
    <source>
        <dbReference type="PROSITE" id="PS50809"/>
    </source>
</evidence>
<dbReference type="GO" id="GO:0043565">
    <property type="term" value="F:sequence-specific DNA binding"/>
    <property type="evidence" value="ECO:0007669"/>
    <property type="project" value="InterPro"/>
</dbReference>
<keyword evidence="4 5" id="KW-0539">Nucleus</keyword>
<proteinExistence type="predicted"/>
<reference evidence="7 8" key="1">
    <citation type="journal article" date="2018" name="Gigascience">
        <title>Genomes of trombidid mites reveal novel predicted allergens and laterally-transferred genes associated with secondary metabolism.</title>
        <authorList>
            <person name="Dong X."/>
            <person name="Chaisiri K."/>
            <person name="Xia D."/>
            <person name="Armstrong S.D."/>
            <person name="Fang Y."/>
            <person name="Donnelly M.J."/>
            <person name="Kadowaki T."/>
            <person name="McGarry J.W."/>
            <person name="Darby A.C."/>
            <person name="Makepeace B.L."/>
        </authorList>
    </citation>
    <scope>NUCLEOTIDE SEQUENCE [LARGE SCALE GENOMIC DNA]</scope>
    <source>
        <strain evidence="7">UoL-UT</strain>
    </source>
</reference>
<evidence type="ECO:0000313" key="8">
    <source>
        <dbReference type="Proteomes" id="UP000288716"/>
    </source>
</evidence>
<dbReference type="PROSITE" id="PS50809">
    <property type="entry name" value="DM_2"/>
    <property type="match status" value="1"/>
</dbReference>
<accession>A0A443RUI3</accession>
<dbReference type="GO" id="GO:0006355">
    <property type="term" value="P:regulation of DNA-templated transcription"/>
    <property type="evidence" value="ECO:0007669"/>
    <property type="project" value="InterPro"/>
</dbReference>
<comment type="subcellular location">
    <subcellularLocation>
        <location evidence="5">Nucleus</location>
    </subcellularLocation>
</comment>